<sequence length="207" mass="21369">MIAAMKVTKEQSAANRKALVDAAARLYRERGIAGVGLAEISREAGFTHGGFYGRFASKEELAAEACGEAFGVSMARLEAQLTRHDGDLTALLKRYFSAAHRDAPGAGCPMATLGVDAAREGGLLGQAMSDGIAGYLRAMASHRPDGTVLEQPTADDEARAIRTLTTMIGGVILARACAEAAPAMSDRILRTSLATTLASLSGASAAG</sequence>
<protein>
    <recommendedName>
        <fullName evidence="5">HTH tetR-type domain-containing protein</fullName>
    </recommendedName>
</protein>
<evidence type="ECO:0000256" key="1">
    <source>
        <dbReference type="ARBA" id="ARBA00023015"/>
    </source>
</evidence>
<evidence type="ECO:0000256" key="4">
    <source>
        <dbReference type="PROSITE-ProRule" id="PRU00335"/>
    </source>
</evidence>
<dbReference type="PANTHER" id="PTHR47506">
    <property type="entry name" value="TRANSCRIPTIONAL REGULATORY PROTEIN"/>
    <property type="match status" value="1"/>
</dbReference>
<accession>A0A246JHL4</accession>
<keyword evidence="3" id="KW-0804">Transcription</keyword>
<feature type="domain" description="HTH tetR-type" evidence="5">
    <location>
        <begin position="13"/>
        <end position="73"/>
    </location>
</feature>
<proteinExistence type="predicted"/>
<dbReference type="InterPro" id="IPR001647">
    <property type="entry name" value="HTH_TetR"/>
</dbReference>
<keyword evidence="1" id="KW-0805">Transcription regulation</keyword>
<evidence type="ECO:0000313" key="6">
    <source>
        <dbReference type="EMBL" id="OWQ92146.1"/>
    </source>
</evidence>
<dbReference type="EMBL" id="NIOF01000002">
    <property type="protein sequence ID" value="OWQ92146.1"/>
    <property type="molecule type" value="Genomic_DNA"/>
</dbReference>
<dbReference type="Gene3D" id="1.10.357.10">
    <property type="entry name" value="Tetracycline Repressor, domain 2"/>
    <property type="match status" value="1"/>
</dbReference>
<dbReference type="SUPFAM" id="SSF46689">
    <property type="entry name" value="Homeodomain-like"/>
    <property type="match status" value="1"/>
</dbReference>
<keyword evidence="7" id="KW-1185">Reference proteome</keyword>
<dbReference type="InterPro" id="IPR009057">
    <property type="entry name" value="Homeodomain-like_sf"/>
</dbReference>
<dbReference type="PRINTS" id="PR00455">
    <property type="entry name" value="HTHTETR"/>
</dbReference>
<gene>
    <name evidence="6" type="ORF">CDN99_07285</name>
</gene>
<dbReference type="SUPFAM" id="SSF48498">
    <property type="entry name" value="Tetracyclin repressor-like, C-terminal domain"/>
    <property type="match status" value="1"/>
</dbReference>
<feature type="DNA-binding region" description="H-T-H motif" evidence="4">
    <location>
        <begin position="36"/>
        <end position="55"/>
    </location>
</feature>
<reference evidence="6 7" key="1">
    <citation type="journal article" date="2008" name="Int. J. Syst. Evol. Microbiol.">
        <title>Description of Roseateles aquatilis sp. nov. and Roseateles terrae sp. nov., in the class Betaproteobacteria, and emended description of the genus Roseateles.</title>
        <authorList>
            <person name="Gomila M."/>
            <person name="Bowien B."/>
            <person name="Falsen E."/>
            <person name="Moore E.R."/>
            <person name="Lalucat J."/>
        </authorList>
    </citation>
    <scope>NUCLEOTIDE SEQUENCE [LARGE SCALE GENOMIC DNA]</scope>
    <source>
        <strain evidence="6 7">CCUG 48205</strain>
    </source>
</reference>
<dbReference type="PROSITE" id="PS50977">
    <property type="entry name" value="HTH_TETR_2"/>
    <property type="match status" value="1"/>
</dbReference>
<name>A0A246JHL4_9BURK</name>
<dbReference type="GO" id="GO:0003677">
    <property type="term" value="F:DNA binding"/>
    <property type="evidence" value="ECO:0007669"/>
    <property type="project" value="UniProtKB-UniRule"/>
</dbReference>
<dbReference type="Gene3D" id="1.10.10.60">
    <property type="entry name" value="Homeodomain-like"/>
    <property type="match status" value="1"/>
</dbReference>
<dbReference type="Proteomes" id="UP000197468">
    <property type="component" value="Unassembled WGS sequence"/>
</dbReference>
<organism evidence="6 7">
    <name type="scientific">Roseateles aquatilis</name>
    <dbReference type="NCBI Taxonomy" id="431061"/>
    <lineage>
        <taxon>Bacteria</taxon>
        <taxon>Pseudomonadati</taxon>
        <taxon>Pseudomonadota</taxon>
        <taxon>Betaproteobacteria</taxon>
        <taxon>Burkholderiales</taxon>
        <taxon>Sphaerotilaceae</taxon>
        <taxon>Roseateles</taxon>
    </lineage>
</organism>
<dbReference type="AlphaFoldDB" id="A0A246JHL4"/>
<comment type="caution">
    <text evidence="6">The sequence shown here is derived from an EMBL/GenBank/DDBJ whole genome shotgun (WGS) entry which is preliminary data.</text>
</comment>
<evidence type="ECO:0000256" key="3">
    <source>
        <dbReference type="ARBA" id="ARBA00023163"/>
    </source>
</evidence>
<keyword evidence="2 4" id="KW-0238">DNA-binding</keyword>
<evidence type="ECO:0000313" key="7">
    <source>
        <dbReference type="Proteomes" id="UP000197468"/>
    </source>
</evidence>
<evidence type="ECO:0000259" key="5">
    <source>
        <dbReference type="PROSITE" id="PS50977"/>
    </source>
</evidence>
<dbReference type="InterPro" id="IPR036271">
    <property type="entry name" value="Tet_transcr_reg_TetR-rel_C_sf"/>
</dbReference>
<evidence type="ECO:0000256" key="2">
    <source>
        <dbReference type="ARBA" id="ARBA00023125"/>
    </source>
</evidence>
<dbReference type="PANTHER" id="PTHR47506:SF7">
    <property type="entry name" value="TRANSCRIPTIONAL REGULATORY PROTEIN"/>
    <property type="match status" value="1"/>
</dbReference>
<dbReference type="Pfam" id="PF00440">
    <property type="entry name" value="TetR_N"/>
    <property type="match status" value="1"/>
</dbReference>